<proteinExistence type="predicted"/>
<organism evidence="1 2">
    <name type="scientific">Euplotes crassus</name>
    <dbReference type="NCBI Taxonomy" id="5936"/>
    <lineage>
        <taxon>Eukaryota</taxon>
        <taxon>Sar</taxon>
        <taxon>Alveolata</taxon>
        <taxon>Ciliophora</taxon>
        <taxon>Intramacronucleata</taxon>
        <taxon>Spirotrichea</taxon>
        <taxon>Hypotrichia</taxon>
        <taxon>Euplotida</taxon>
        <taxon>Euplotidae</taxon>
        <taxon>Moneuplotes</taxon>
    </lineage>
</organism>
<comment type="caution">
    <text evidence="1">The sequence shown here is derived from an EMBL/GenBank/DDBJ whole genome shotgun (WGS) entry which is preliminary data.</text>
</comment>
<name>A0AAD1UM82_EUPCR</name>
<dbReference type="AlphaFoldDB" id="A0AAD1UM82"/>
<protein>
    <submittedName>
        <fullName evidence="1">Uncharacterized protein</fullName>
    </submittedName>
</protein>
<dbReference type="Proteomes" id="UP001295684">
    <property type="component" value="Unassembled WGS sequence"/>
</dbReference>
<reference evidence="1" key="1">
    <citation type="submission" date="2023-07" db="EMBL/GenBank/DDBJ databases">
        <authorList>
            <consortium name="AG Swart"/>
            <person name="Singh M."/>
            <person name="Singh A."/>
            <person name="Seah K."/>
            <person name="Emmerich C."/>
        </authorList>
    </citation>
    <scope>NUCLEOTIDE SEQUENCE</scope>
    <source>
        <strain evidence="1">DP1</strain>
    </source>
</reference>
<sequence>MHEQASKGIYKIILRMFRRFYHKFFIQQNKGLVKKRFRRCHSHEILEACRELLNKYLNIEPSEDFTRFLFRILRINTKDTLECVNSHDKDAIDISINMISFSLKRFERSFRNKYFRILFLNILEGTLPDSQSKCIDLFYNHEVKIISRSSQYQKALNYITQKCKENDPV</sequence>
<accession>A0AAD1UM82</accession>
<evidence type="ECO:0000313" key="1">
    <source>
        <dbReference type="EMBL" id="CAI2369485.1"/>
    </source>
</evidence>
<gene>
    <name evidence="1" type="ORF">ECRASSUSDP1_LOCUS10786</name>
</gene>
<dbReference type="EMBL" id="CAMPGE010010636">
    <property type="protein sequence ID" value="CAI2369485.1"/>
    <property type="molecule type" value="Genomic_DNA"/>
</dbReference>
<evidence type="ECO:0000313" key="2">
    <source>
        <dbReference type="Proteomes" id="UP001295684"/>
    </source>
</evidence>
<keyword evidence="2" id="KW-1185">Reference proteome</keyword>